<keyword evidence="4" id="KW-0808">Transferase</keyword>
<dbReference type="Gene3D" id="3.40.50.300">
    <property type="entry name" value="P-loop containing nucleotide triphosphate hydrolases"/>
    <property type="match status" value="4"/>
</dbReference>
<dbReference type="InterPro" id="IPR033690">
    <property type="entry name" value="Adenylat_kinase_CS"/>
</dbReference>
<keyword evidence="5" id="KW-0547">Nucleotide-binding</keyword>
<dbReference type="InterPro" id="IPR027417">
    <property type="entry name" value="P-loop_NTPase"/>
</dbReference>
<evidence type="ECO:0000256" key="6">
    <source>
        <dbReference type="ARBA" id="ARBA00022777"/>
    </source>
</evidence>
<dbReference type="EC" id="2.7.4.3" evidence="2"/>
<name>T2M2X1_HYDVU</name>
<protein>
    <recommendedName>
        <fullName evidence="2">adenylate kinase</fullName>
        <ecNumber evidence="2">2.7.4.3</ecNumber>
    </recommendedName>
</protein>
<evidence type="ECO:0000256" key="5">
    <source>
        <dbReference type="ARBA" id="ARBA00022741"/>
    </source>
</evidence>
<evidence type="ECO:0000256" key="2">
    <source>
        <dbReference type="ARBA" id="ARBA00012955"/>
    </source>
</evidence>
<comment type="subcellular location">
    <subcellularLocation>
        <location evidence="1">Cytoplasm</location>
    </subcellularLocation>
</comment>
<dbReference type="FunFam" id="3.40.50.300:FF:000315">
    <property type="entry name" value="Adenylate kinase 1"/>
    <property type="match status" value="2"/>
</dbReference>
<dbReference type="PANTHER" id="PTHR23359">
    <property type="entry name" value="NUCLEOTIDE KINASE"/>
    <property type="match status" value="1"/>
</dbReference>
<dbReference type="GO" id="GO:0005524">
    <property type="term" value="F:ATP binding"/>
    <property type="evidence" value="ECO:0007669"/>
    <property type="project" value="UniProtKB-KW"/>
</dbReference>
<dbReference type="PRINTS" id="PR00094">
    <property type="entry name" value="ADENYLTKNASE"/>
</dbReference>
<dbReference type="SUPFAM" id="SSF47391">
    <property type="entry name" value="Dimerization-anchoring domain of cAMP-dependent PK regulatory subunit"/>
    <property type="match status" value="1"/>
</dbReference>
<dbReference type="CDD" id="cd22978">
    <property type="entry name" value="DD_AK5"/>
    <property type="match status" value="1"/>
</dbReference>
<dbReference type="CDD" id="cd01428">
    <property type="entry name" value="ADK"/>
    <property type="match status" value="4"/>
</dbReference>
<dbReference type="PROSITE" id="PS00113">
    <property type="entry name" value="ADENYLATE_KINASE"/>
    <property type="match status" value="3"/>
</dbReference>
<dbReference type="InterPro" id="IPR000850">
    <property type="entry name" value="Adenylat/UMP-CMP_kin"/>
</dbReference>
<accession>T2M2X1</accession>
<keyword evidence="6 8" id="KW-0418">Kinase</keyword>
<dbReference type="GO" id="GO:0004017">
    <property type="term" value="F:AMP kinase activity"/>
    <property type="evidence" value="ECO:0007669"/>
    <property type="project" value="UniProtKB-EC"/>
</dbReference>
<keyword evidence="3" id="KW-0963">Cytoplasm</keyword>
<gene>
    <name evidence="8" type="primary">AK5</name>
</gene>
<keyword evidence="7" id="KW-0067">ATP-binding</keyword>
<dbReference type="KEGG" id="hmg:100215094"/>
<evidence type="ECO:0000256" key="7">
    <source>
        <dbReference type="ARBA" id="ARBA00022840"/>
    </source>
</evidence>
<reference evidence="8" key="1">
    <citation type="journal article" date="2013" name="Genome Biol. Evol.">
        <title>Punctuated emergences of genetic and phenotypic innovations in eumetazoan, bilaterian, euteleostome, and hominidae ancestors.</title>
        <authorList>
            <person name="Wenger Y."/>
            <person name="Galliot B."/>
        </authorList>
    </citation>
    <scope>NUCLEOTIDE SEQUENCE</scope>
    <source>
        <tissue evidence="8">Whole animals</tissue>
    </source>
</reference>
<organism evidence="8">
    <name type="scientific">Hydra vulgaris</name>
    <name type="common">Hydra</name>
    <name type="synonym">Hydra attenuata</name>
    <dbReference type="NCBI Taxonomy" id="6087"/>
    <lineage>
        <taxon>Eukaryota</taxon>
        <taxon>Metazoa</taxon>
        <taxon>Cnidaria</taxon>
        <taxon>Hydrozoa</taxon>
        <taxon>Hydroidolina</taxon>
        <taxon>Anthoathecata</taxon>
        <taxon>Aplanulata</taxon>
        <taxon>Hydridae</taxon>
        <taxon>Hydra</taxon>
    </lineage>
</organism>
<sequence>MTSEMRQNTGGIEEVRAYMESKKIPQLFESLMTALMYKKPPDHIKFLIECLLKAKDDPFIKWHSFCEPLPPIVKKISVIKSEADLPGVISNKSFKKDESPLPPISEQRKQSIVIRDRLSFGNSGSSGSSTDFWYSEYTNRKVDVSEIIKKPVIFVLGGPGSGKGTQCAKLAVQYGFKHLSAGDLLRKEVEKGSEIGQKINEIMKEGQLVPEDVTICLLKEAMVENSKCLGFLIDGFPREIQQGKKFERMVCFAKMVLYFDCKDDILVERLLSRGATSGRLDDNEATIKKRLSLFHEKTEPVVLYYKDIVEKICADCSIEEVFTNVCNAIDYRIFNKFDIKKPVIFVLGGPGCGKGTQCSLISKKFDMAHISAGDLLRLEAENDTEIGLMIKNMMKEGQLVPQEIVIDLLKEAIRKNQHSNGILIDGFPREYSQGLKFEIEVCPSSLILYYDCHDEILVERLVSRGQQSGRIDDNIETIKKRLQLFHTKTTPLLVDYKDKVQVIDSSKSIEEVFIESSRIVSCLLDGTLEIFNPKYSNSRKIRNIATEEVLSPSKVQIIEGSSQRKHLFNEDLKDKCAIFVIGGPGCREELICQNISSKFGYSYICIGELLRNEVSSGSSRGSMLNDVMKTGDLVSQAVIIDLLEEAVLKSNESTFLIHGFPREVQQAIYFEEKLLKPSLVLYFSCITDEQSENLSVGNNNEDIVLKRKYIFENQTKQVIEKYSSESILHEISAVGSAEAIFEEVVKSLETFEKKKNMSSELEGKNIIFVLGGPGSGKGTQCAKIVEKYGFCHLSTGDLLREEVKSSSERSEQLKAIMARGELVSQETILEILRDAMIRNKDSKGFLIDGFPRDVPQGKLFEKTVAKCKCVLYFECTNDVMTERLLGRAATSNRVDDNLETIKLRLKTFEDATLPVLAEFSDRLKKVNAERSVDQIFCDVCSVLDGL</sequence>
<dbReference type="SUPFAM" id="SSF52540">
    <property type="entry name" value="P-loop containing nucleoside triphosphate hydrolases"/>
    <property type="match status" value="4"/>
</dbReference>
<dbReference type="EMBL" id="HAAD01000018">
    <property type="protein sequence ID" value="CDG66250.1"/>
    <property type="molecule type" value="mRNA"/>
</dbReference>
<dbReference type="AlphaFoldDB" id="T2M2X1"/>
<proteinExistence type="evidence at transcript level"/>
<evidence type="ECO:0000256" key="4">
    <source>
        <dbReference type="ARBA" id="ARBA00022679"/>
    </source>
</evidence>
<evidence type="ECO:0000256" key="1">
    <source>
        <dbReference type="ARBA" id="ARBA00004496"/>
    </source>
</evidence>
<dbReference type="OMA" id="PQDHIKY"/>
<evidence type="ECO:0000256" key="3">
    <source>
        <dbReference type="ARBA" id="ARBA00022490"/>
    </source>
</evidence>
<dbReference type="OrthoDB" id="442176at2759"/>
<dbReference type="GO" id="GO:0005737">
    <property type="term" value="C:cytoplasm"/>
    <property type="evidence" value="ECO:0007669"/>
    <property type="project" value="UniProtKB-SubCell"/>
</dbReference>
<dbReference type="Pfam" id="PF00406">
    <property type="entry name" value="ADK"/>
    <property type="match status" value="4"/>
</dbReference>
<evidence type="ECO:0000313" key="8">
    <source>
        <dbReference type="EMBL" id="CDG66250.1"/>
    </source>
</evidence>
<dbReference type="HAMAP" id="MF_00235">
    <property type="entry name" value="Adenylate_kinase_Adk"/>
    <property type="match status" value="4"/>
</dbReference>